<dbReference type="InterPro" id="IPR010598">
    <property type="entry name" value="C5-epim_C"/>
</dbReference>
<dbReference type="InterPro" id="IPR039721">
    <property type="entry name" value="C5-epimerase"/>
</dbReference>
<evidence type="ECO:0000313" key="3">
    <source>
        <dbReference type="EMBL" id="ANV81160.1"/>
    </source>
</evidence>
<name>A0A1B1TFU6_9ARCH</name>
<feature type="domain" description="D-glucuronyl C5-epimerase C-terminal" evidence="2">
    <location>
        <begin position="271"/>
        <end position="452"/>
    </location>
</feature>
<dbReference type="PANTHER" id="PTHR13174">
    <property type="entry name" value="D-GLUCURONYL C5-EPIMERASE"/>
    <property type="match status" value="1"/>
</dbReference>
<dbReference type="PROSITE" id="PS51257">
    <property type="entry name" value="PROKAR_LIPOPROTEIN"/>
    <property type="match status" value="1"/>
</dbReference>
<proteinExistence type="predicted"/>
<dbReference type="GO" id="GO:0047464">
    <property type="term" value="F:heparosan-N-sulfate-glucuronate 5-epimerase activity"/>
    <property type="evidence" value="ECO:0007669"/>
    <property type="project" value="InterPro"/>
</dbReference>
<dbReference type="Pfam" id="PF06662">
    <property type="entry name" value="C5-epim_C"/>
    <property type="match status" value="1"/>
</dbReference>
<dbReference type="SUPFAM" id="SSF48208">
    <property type="entry name" value="Six-hairpin glycosidases"/>
    <property type="match status" value="1"/>
</dbReference>
<reference evidence="3" key="2">
    <citation type="journal article" date="2015" name="ISME J.">
        <title>A new class of marine Euryarchaeota group II from the Mediterranean deep chlorophyll maximum.</title>
        <authorList>
            <person name="Martin-Cuadrado A.B."/>
            <person name="Garcia-Heredia I."/>
            <person name="Molto A.G."/>
            <person name="Lopez-Ubeda R."/>
            <person name="Kimes N."/>
            <person name="Lopez-Garcia P."/>
            <person name="Moreira D."/>
            <person name="Rodriguez-Valera F."/>
        </authorList>
    </citation>
    <scope>NUCLEOTIDE SEQUENCE</scope>
</reference>
<sequence length="469" mass="52779">MAKNSITIIMVALIFFCSLSGCIDESSEQLELDVSELENDNEQLNNNITTLKMENEKLIQEINSLNNSNNNSLLEIENLQILLNNANNSIMVLETILSQFNNDIELQNQTIQSLEFEIQLLQLQNQILEQNLRLQSLEYNNSLLLVNDEIENLQNLLDEANQIIFEYLNAEAGLMGDPANPLLFEQYETNGTYMNHANWNGGLWDRVIFDDEGIPLVQYHDGLKYVPTTAFHWGLVSFSKWIATGNQSNFDDAMEIAIWAVENQSETGGWGWFFNHSFHGGVLGDMYSGWYGGMTQGLGMSFLTRMYTETGNQSFKDAALNATELLSIPVDQGGVLRTYNGHSWYEEYPTPDAGSFVLNGYIYSLIGLYDLWTVFNSTEAGELYQNGTDSLYTMIGLFDLGCASSYDLVHHSVPGTAPNIAREGYHSLHITLISVMNIFENDGFQTVEDRWIEYAGDVCFSSPNGANPK</sequence>
<evidence type="ECO:0000256" key="1">
    <source>
        <dbReference type="SAM" id="Coils"/>
    </source>
</evidence>
<dbReference type="EMBL" id="KP211925">
    <property type="protein sequence ID" value="ANV81160.1"/>
    <property type="molecule type" value="Genomic_DNA"/>
</dbReference>
<dbReference type="InterPro" id="IPR008928">
    <property type="entry name" value="6-hairpin_glycosidase_sf"/>
</dbReference>
<dbReference type="GO" id="GO:0005975">
    <property type="term" value="P:carbohydrate metabolic process"/>
    <property type="evidence" value="ECO:0007669"/>
    <property type="project" value="InterPro"/>
</dbReference>
<evidence type="ECO:0000259" key="2">
    <source>
        <dbReference type="Pfam" id="PF06662"/>
    </source>
</evidence>
<dbReference type="PANTHER" id="PTHR13174:SF3">
    <property type="entry name" value="D-GLUCURONYL C5-EPIMERASE"/>
    <property type="match status" value="1"/>
</dbReference>
<feature type="coiled-coil region" evidence="1">
    <location>
        <begin position="27"/>
        <end position="170"/>
    </location>
</feature>
<accession>A0A1B1TFU6</accession>
<reference evidence="3" key="1">
    <citation type="submission" date="2014-11" db="EMBL/GenBank/DDBJ databases">
        <authorList>
            <person name="Zhu J."/>
            <person name="Qi W."/>
            <person name="Song R."/>
        </authorList>
    </citation>
    <scope>NUCLEOTIDE SEQUENCE</scope>
</reference>
<protein>
    <recommendedName>
        <fullName evidence="2">D-glucuronyl C5-epimerase C-terminal domain-containing protein</fullName>
    </recommendedName>
</protein>
<dbReference type="AlphaFoldDB" id="A0A1B1TFU6"/>
<keyword evidence="1" id="KW-0175">Coiled coil</keyword>
<dbReference type="GO" id="GO:0015012">
    <property type="term" value="P:heparan sulfate proteoglycan biosynthetic process"/>
    <property type="evidence" value="ECO:0007669"/>
    <property type="project" value="InterPro"/>
</dbReference>
<organism evidence="3">
    <name type="scientific">uncultured Poseidoniia archaeon</name>
    <dbReference type="NCBI Taxonomy" id="1697135"/>
    <lineage>
        <taxon>Archaea</taxon>
        <taxon>Methanobacteriati</taxon>
        <taxon>Thermoplasmatota</taxon>
        <taxon>Candidatus Poseidoniia</taxon>
        <taxon>environmental samples</taxon>
    </lineage>
</organism>